<organism evidence="1 2">
    <name type="scientific">Chelonoidis abingdonii</name>
    <name type="common">Abingdon island giant tortoise</name>
    <name type="synonym">Testudo abingdonii</name>
    <dbReference type="NCBI Taxonomy" id="106734"/>
    <lineage>
        <taxon>Eukaryota</taxon>
        <taxon>Metazoa</taxon>
        <taxon>Chordata</taxon>
        <taxon>Craniata</taxon>
        <taxon>Vertebrata</taxon>
        <taxon>Euteleostomi</taxon>
        <taxon>Archelosauria</taxon>
        <taxon>Testudinata</taxon>
        <taxon>Testudines</taxon>
        <taxon>Cryptodira</taxon>
        <taxon>Durocryptodira</taxon>
        <taxon>Testudinoidea</taxon>
        <taxon>Testudinidae</taxon>
        <taxon>Chelonoidis</taxon>
    </lineage>
</organism>
<protein>
    <submittedName>
        <fullName evidence="1">Uncharacterized protein</fullName>
    </submittedName>
</protein>
<dbReference type="Proteomes" id="UP000694404">
    <property type="component" value="Unplaced"/>
</dbReference>
<keyword evidence="2" id="KW-1185">Reference proteome</keyword>
<name>A0A8C0GZU6_CHEAB</name>
<accession>A0A8C0GZU6</accession>
<sequence>MAKLINEGDFVHIWWMCPDIREYWDAIWSQVSQIVGYLLPNDPLVILLGLLNGNVRAGQQMLTQGCSGPQARLSCNGRLWPP</sequence>
<proteinExistence type="predicted"/>
<evidence type="ECO:0000313" key="2">
    <source>
        <dbReference type="Proteomes" id="UP000694404"/>
    </source>
</evidence>
<evidence type="ECO:0000313" key="1">
    <source>
        <dbReference type="Ensembl" id="ENSCABP00000011650.1"/>
    </source>
</evidence>
<reference evidence="1" key="1">
    <citation type="submission" date="2025-08" db="UniProtKB">
        <authorList>
            <consortium name="Ensembl"/>
        </authorList>
    </citation>
    <scope>IDENTIFICATION</scope>
</reference>
<dbReference type="AlphaFoldDB" id="A0A8C0GZU6"/>
<dbReference type="GeneTree" id="ENSGT00950000185790"/>
<reference evidence="1" key="2">
    <citation type="submission" date="2025-09" db="UniProtKB">
        <authorList>
            <consortium name="Ensembl"/>
        </authorList>
    </citation>
    <scope>IDENTIFICATION</scope>
</reference>
<dbReference type="Ensembl" id="ENSCABT00000012765.1">
    <property type="protein sequence ID" value="ENSCABP00000011650.1"/>
    <property type="gene ID" value="ENSCABG00000008703.1"/>
</dbReference>